<keyword evidence="4" id="KW-1185">Reference proteome</keyword>
<proteinExistence type="predicted"/>
<feature type="transmembrane region" description="Helical" evidence="2">
    <location>
        <begin position="519"/>
        <end position="537"/>
    </location>
</feature>
<feature type="transmembrane region" description="Helical" evidence="2">
    <location>
        <begin position="557"/>
        <end position="580"/>
    </location>
</feature>
<feature type="compositionally biased region" description="Low complexity" evidence="1">
    <location>
        <begin position="10"/>
        <end position="24"/>
    </location>
</feature>
<feature type="region of interest" description="Disordered" evidence="1">
    <location>
        <begin position="92"/>
        <end position="151"/>
    </location>
</feature>
<dbReference type="EMBL" id="JANBVN010000001">
    <property type="protein sequence ID" value="KAJ9165723.1"/>
    <property type="molecule type" value="Genomic_DNA"/>
</dbReference>
<feature type="transmembrane region" description="Helical" evidence="2">
    <location>
        <begin position="365"/>
        <end position="388"/>
    </location>
</feature>
<evidence type="ECO:0000256" key="2">
    <source>
        <dbReference type="SAM" id="Phobius"/>
    </source>
</evidence>
<dbReference type="PANTHER" id="PTHR35872:SF2">
    <property type="entry name" value="INTEGRAL MEMBRANE PROTEIN (AFU_ORTHOLOGUE AFUA_5G07110)"/>
    <property type="match status" value="1"/>
</dbReference>
<feature type="compositionally biased region" description="Polar residues" evidence="1">
    <location>
        <begin position="31"/>
        <end position="45"/>
    </location>
</feature>
<name>A0AA38W252_9PEZI</name>
<feature type="region of interest" description="Disordered" evidence="1">
    <location>
        <begin position="264"/>
        <end position="291"/>
    </location>
</feature>
<dbReference type="Pfam" id="PF11204">
    <property type="entry name" value="DUF2985"/>
    <property type="match status" value="1"/>
</dbReference>
<evidence type="ECO:0000313" key="4">
    <source>
        <dbReference type="Proteomes" id="UP001174691"/>
    </source>
</evidence>
<dbReference type="Proteomes" id="UP001174691">
    <property type="component" value="Unassembled WGS sequence"/>
</dbReference>
<keyword evidence="2" id="KW-0472">Membrane</keyword>
<evidence type="ECO:0000256" key="1">
    <source>
        <dbReference type="SAM" id="MobiDB-lite"/>
    </source>
</evidence>
<dbReference type="AlphaFoldDB" id="A0AA38W252"/>
<comment type="caution">
    <text evidence="3">The sequence shown here is derived from an EMBL/GenBank/DDBJ whole genome shotgun (WGS) entry which is preliminary data.</text>
</comment>
<feature type="compositionally biased region" description="Basic and acidic residues" evidence="1">
    <location>
        <begin position="601"/>
        <end position="630"/>
    </location>
</feature>
<evidence type="ECO:0000313" key="3">
    <source>
        <dbReference type="EMBL" id="KAJ9165723.1"/>
    </source>
</evidence>
<feature type="region of interest" description="Disordered" evidence="1">
    <location>
        <begin position="601"/>
        <end position="708"/>
    </location>
</feature>
<dbReference type="InterPro" id="IPR021369">
    <property type="entry name" value="DUF2985"/>
</dbReference>
<protein>
    <submittedName>
        <fullName evidence="3">Integral membrane protein</fullName>
    </submittedName>
</protein>
<feature type="compositionally biased region" description="Basic and acidic residues" evidence="1">
    <location>
        <begin position="640"/>
        <end position="693"/>
    </location>
</feature>
<reference evidence="3" key="1">
    <citation type="submission" date="2022-07" db="EMBL/GenBank/DDBJ databases">
        <title>Fungi with potential for degradation of polypropylene.</title>
        <authorList>
            <person name="Gostincar C."/>
        </authorList>
    </citation>
    <scope>NUCLEOTIDE SEQUENCE</scope>
    <source>
        <strain evidence="3">EXF-13287</strain>
    </source>
</reference>
<accession>A0AA38W252</accession>
<feature type="compositionally biased region" description="Acidic residues" evidence="1">
    <location>
        <begin position="268"/>
        <end position="281"/>
    </location>
</feature>
<keyword evidence="2" id="KW-1133">Transmembrane helix</keyword>
<keyword evidence="2" id="KW-0812">Transmembrane</keyword>
<feature type="region of interest" description="Disordered" evidence="1">
    <location>
        <begin position="1"/>
        <end position="74"/>
    </location>
</feature>
<feature type="transmembrane region" description="Helical" evidence="2">
    <location>
        <begin position="394"/>
        <end position="411"/>
    </location>
</feature>
<sequence length="708" mass="78559">MEADENPYFNAGVAGSSAGAGNADNADRSRTNSLRASSTRSISPSQPAPGITPLSEGPPTTDHGHSQQPPPSLARSVLFRPIGDRQQSSIRLRRISNPAPPQLQLQPVASGSESEQQPQAQQQHRENGLLRPMSRLRSGSGSRSRASSNAVPLSQLPTIQDGVAQDFATGPHPAQVAIRTNDGNAAPAVVVPTQDGSRVVPVNKKLRKEYDSNIVDILDVIDPEVSTLSSITNVQNSLFVPSLGRFVNRRPTYDLSFVERIPGAFPEVPEEEEEEEEEEERPEPTEAAVSRPPSALGRAYSITSEITPSHYAVLPSGASLEGWTQEEVDQLNDYVRHMLHSRRSRLKRSLSAFGKYVRRPLGFAVTLYATLITLFGLAWVLFLIGWIYVGEKQLYAINVIDNVLVALFAIVGDGMAPFRAVDTYHLIWIVHYYRLTWKLRKRHSLPKLENKNDLPTSSLAPGAPCEAQPDLEAALQKETLEKQEFSVLSPKQQARLTHHQNKMFKSHTFYKAHETETHYAFPLTLLIVVILLLDLHSCLQISLGTVTWSSDYHHRSAAATTTILCCSITANTTAGIVIAIGDRRTRKKDVIERMMRQELTDHAMRKVQKDREAREAEERRARKDVHEAGRFEASSPGLHRVSEEIFRDMDMGMDTKDTVRDRDESSGEDVSDKKEDESGEKEDVSDKKEEVHDAASPGVRVPGHFLPA</sequence>
<dbReference type="PANTHER" id="PTHR35872">
    <property type="entry name" value="INTEGRAL MEMBRANE PROTEIN (AFU_ORTHOLOGUE AFUA_5G07110)"/>
    <property type="match status" value="1"/>
</dbReference>
<organism evidence="3 4">
    <name type="scientific">Coniochaeta hoffmannii</name>
    <dbReference type="NCBI Taxonomy" id="91930"/>
    <lineage>
        <taxon>Eukaryota</taxon>
        <taxon>Fungi</taxon>
        <taxon>Dikarya</taxon>
        <taxon>Ascomycota</taxon>
        <taxon>Pezizomycotina</taxon>
        <taxon>Sordariomycetes</taxon>
        <taxon>Sordariomycetidae</taxon>
        <taxon>Coniochaetales</taxon>
        <taxon>Coniochaetaceae</taxon>
        <taxon>Coniochaeta</taxon>
    </lineage>
</organism>
<feature type="compositionally biased region" description="Low complexity" evidence="1">
    <location>
        <begin position="129"/>
        <end position="148"/>
    </location>
</feature>
<gene>
    <name evidence="3" type="ORF">NKR19_g21</name>
</gene>